<keyword evidence="2" id="KW-0812">Transmembrane</keyword>
<reference evidence="3" key="1">
    <citation type="submission" date="2021-01" db="EMBL/GenBank/DDBJ databases">
        <authorList>
            <person name="Corre E."/>
            <person name="Pelletier E."/>
            <person name="Niang G."/>
            <person name="Scheremetjew M."/>
            <person name="Finn R."/>
            <person name="Kale V."/>
            <person name="Holt S."/>
            <person name="Cochrane G."/>
            <person name="Meng A."/>
            <person name="Brown T."/>
            <person name="Cohen L."/>
        </authorList>
    </citation>
    <scope>NUCLEOTIDE SEQUENCE</scope>
    <source>
        <strain evidence="3">UTEX LB 985</strain>
    </source>
</reference>
<feature type="region of interest" description="Disordered" evidence="1">
    <location>
        <begin position="1"/>
        <end position="42"/>
    </location>
</feature>
<feature type="compositionally biased region" description="Acidic residues" evidence="1">
    <location>
        <begin position="1"/>
        <end position="11"/>
    </location>
</feature>
<feature type="transmembrane region" description="Helical" evidence="2">
    <location>
        <begin position="75"/>
        <end position="95"/>
    </location>
</feature>
<feature type="compositionally biased region" description="Basic and acidic residues" evidence="1">
    <location>
        <begin position="151"/>
        <end position="179"/>
    </location>
</feature>
<sequence length="563" mass="60235">MGRDDVMDEGDDLHTLGASRAQPPSMPRRRRTGVSINPAPPLPLAIPPPPPLPLSIAAPPLPLASSTHTTLMLPSVLYVAMAVCAALGGIAMALVRARSSKRRIERSLGLYSSRYRQETEQAIGALRGSAMCYTGGTLLCGWWSKGRHEGRHERVQTREHEMSMAAEDKAAAQPSDEHSTQGVQGASVMDGAGQGASVMDGAGLVGTRGRELLPAHDPMNARTSQPINEEEHNAMDRPPHGECPPHGPCGECRTAMWAMCRPSTAVRLSRGRCHFDFCRHLCPRSCAVCHTPPVTPPVAPPPPSQPPPSVPPAYLKCRAHCPPDVEPLALLGVHVSGESEQSELRSPSCIDGSRISWCMPSPRGDAWISVQVEAAHQVDSVALYVFYPWGSTTYSLSPYEVYAGSRIGALEVPCALPSDGADPSPTGVPAVVTCKGVHTSKLPYITVRQAEGAQDWLKLSEIVVYAASVAPRGMLLTQQPLVRGDVAASVNSRFKAGRPSNDAAEAGVMVHVFDSFEASERPWQLCTVNCAVLSDHWSMSIINARTPSFTLGYQPVGPGPTFF</sequence>
<accession>A0A7S2JKP0</accession>
<gene>
    <name evidence="3" type="ORF">CBRE1094_LOCUS45371</name>
</gene>
<protein>
    <submittedName>
        <fullName evidence="3">Uncharacterized protein</fullName>
    </submittedName>
</protein>
<name>A0A7S2JKP0_9EUKA</name>
<dbReference type="EMBL" id="HBGU01083107">
    <property type="protein sequence ID" value="CAD9550708.1"/>
    <property type="molecule type" value="Transcribed_RNA"/>
</dbReference>
<dbReference type="AlphaFoldDB" id="A0A7S2JKP0"/>
<organism evidence="3">
    <name type="scientific">Haptolina brevifila</name>
    <dbReference type="NCBI Taxonomy" id="156173"/>
    <lineage>
        <taxon>Eukaryota</taxon>
        <taxon>Haptista</taxon>
        <taxon>Haptophyta</taxon>
        <taxon>Prymnesiophyceae</taxon>
        <taxon>Prymnesiales</taxon>
        <taxon>Prymnesiaceae</taxon>
        <taxon>Haptolina</taxon>
    </lineage>
</organism>
<proteinExistence type="predicted"/>
<evidence type="ECO:0000256" key="1">
    <source>
        <dbReference type="SAM" id="MobiDB-lite"/>
    </source>
</evidence>
<evidence type="ECO:0000256" key="2">
    <source>
        <dbReference type="SAM" id="Phobius"/>
    </source>
</evidence>
<keyword evidence="2" id="KW-0472">Membrane</keyword>
<feature type="region of interest" description="Disordered" evidence="1">
    <location>
        <begin position="151"/>
        <end position="202"/>
    </location>
</feature>
<evidence type="ECO:0000313" key="3">
    <source>
        <dbReference type="EMBL" id="CAD9550708.1"/>
    </source>
</evidence>
<keyword evidence="2" id="KW-1133">Transmembrane helix</keyword>